<evidence type="ECO:0000256" key="1">
    <source>
        <dbReference type="SAM" id="MobiDB-lite"/>
    </source>
</evidence>
<dbReference type="RefSeq" id="XP_013355040.1">
    <property type="nucleotide sequence ID" value="XM_013499586.1"/>
</dbReference>
<evidence type="ECO:0000313" key="3">
    <source>
        <dbReference type="Proteomes" id="UP000030744"/>
    </source>
</evidence>
<organism evidence="2 3">
    <name type="scientific">Eimeria mitis</name>
    <dbReference type="NCBI Taxonomy" id="44415"/>
    <lineage>
        <taxon>Eukaryota</taxon>
        <taxon>Sar</taxon>
        <taxon>Alveolata</taxon>
        <taxon>Apicomplexa</taxon>
        <taxon>Conoidasida</taxon>
        <taxon>Coccidia</taxon>
        <taxon>Eucoccidiorida</taxon>
        <taxon>Eimeriorina</taxon>
        <taxon>Eimeriidae</taxon>
        <taxon>Eimeria</taxon>
    </lineage>
</organism>
<dbReference type="EMBL" id="HG684205">
    <property type="protein sequence ID" value="CDJ32475.1"/>
    <property type="molecule type" value="Genomic_DNA"/>
</dbReference>
<feature type="compositionally biased region" description="Acidic residues" evidence="1">
    <location>
        <begin position="135"/>
        <end position="144"/>
    </location>
</feature>
<name>U6K427_9EIME</name>
<dbReference type="Proteomes" id="UP000030744">
    <property type="component" value="Unassembled WGS sequence"/>
</dbReference>
<dbReference type="GeneID" id="25382010"/>
<proteinExistence type="predicted"/>
<feature type="region of interest" description="Disordered" evidence="1">
    <location>
        <begin position="19"/>
        <end position="177"/>
    </location>
</feature>
<feature type="region of interest" description="Disordered" evidence="1">
    <location>
        <begin position="461"/>
        <end position="496"/>
    </location>
</feature>
<reference evidence="2" key="2">
    <citation type="submission" date="2013-10" db="EMBL/GenBank/DDBJ databases">
        <authorList>
            <person name="Aslett M."/>
        </authorList>
    </citation>
    <scope>NUCLEOTIDE SEQUENCE [LARGE SCALE GENOMIC DNA]</scope>
    <source>
        <strain evidence="2">Houghton</strain>
    </source>
</reference>
<evidence type="ECO:0000313" key="2">
    <source>
        <dbReference type="EMBL" id="CDJ32475.1"/>
    </source>
</evidence>
<dbReference type="OrthoDB" id="360720at2759"/>
<dbReference type="VEuPathDB" id="ToxoDB:EMH_0075360"/>
<feature type="region of interest" description="Disordered" evidence="1">
    <location>
        <begin position="273"/>
        <end position="302"/>
    </location>
</feature>
<feature type="compositionally biased region" description="Acidic residues" evidence="1">
    <location>
        <begin position="68"/>
        <end position="77"/>
    </location>
</feature>
<feature type="compositionally biased region" description="Basic and acidic residues" evidence="1">
    <location>
        <begin position="463"/>
        <end position="479"/>
    </location>
</feature>
<sequence length="543" mass="54893">MGSQGDCQAPCGVGPYFVHGGPPSMQGEGGHGLSRGPLTSTSGAAFAPKGPGEAPAGWVQRGGAGDGDVGELPEEEAGAGSQGGSKAEGPVPWGPSGHGLSRGPLTSTSGAAFAPKGPGEAPAGWVQRGGAGEGDVGELPEDEGGAGSQGGSKAEGPVPWGPSFSETGETDAAGGSRAPELPLQLQLPLMQCRGVFTTADSPMCGRPSPKERSPFSTDATTGFFSAVTTTADEALPLTSCNAAEGPPTAPGPCPSKTSGGIYAPSYFSCQPFVAPTEGRGGGPPTHTAPRAPEGAPMMPLSTNPQMQEAEVNLSHGEFAPPSHEGPSGGPLPPTLPYPIGGGPPPAAVPATLFQPADGTPRSPESFLQFRPFVEQPTAQLETSLGEELLSVAGYSCGFGFNADAALSSKQQMNQNSPLLPNRQPNGMMLLPGHDPAAGAPKGGAHFGPPGAPWALASPLTLHRPKDDNRTRNMPDKTEHMGQGGPGRARGEAVGHRPPATLPWVVVRPREDEEKALTPLAGRASGYMLQGPPMGCAYIPHHAN</sequence>
<protein>
    <submittedName>
        <fullName evidence="2">Uncharacterized protein</fullName>
    </submittedName>
</protein>
<gene>
    <name evidence="2" type="ORF">EMH_0075360</name>
</gene>
<keyword evidence="3" id="KW-1185">Reference proteome</keyword>
<reference evidence="2" key="1">
    <citation type="submission" date="2013-10" db="EMBL/GenBank/DDBJ databases">
        <title>Genomic analysis of the causative agents of coccidiosis in chickens.</title>
        <authorList>
            <person name="Reid A.J."/>
            <person name="Blake D."/>
            <person name="Billington K."/>
            <person name="Browne H."/>
            <person name="Dunn M."/>
            <person name="Hung S."/>
            <person name="Kawahara F."/>
            <person name="Miranda-Saavedra D."/>
            <person name="Mourier T."/>
            <person name="Nagra H."/>
            <person name="Otto T.D."/>
            <person name="Rawlings N."/>
            <person name="Sanchez A."/>
            <person name="Sanders M."/>
            <person name="Subramaniam C."/>
            <person name="Tay Y."/>
            <person name="Dear P."/>
            <person name="Doerig C."/>
            <person name="Gruber A."/>
            <person name="Parkinson J."/>
            <person name="Shirley M."/>
            <person name="Wan K.L."/>
            <person name="Berriman M."/>
            <person name="Tomley F."/>
            <person name="Pain A."/>
        </authorList>
    </citation>
    <scope>NUCLEOTIDE SEQUENCE [LARGE SCALE GENOMIC DNA]</scope>
    <source>
        <strain evidence="2">Houghton</strain>
    </source>
</reference>
<accession>U6K427</accession>
<dbReference type="AlphaFoldDB" id="U6K427"/>